<gene>
    <name evidence="7" type="ORF">ABLV49_11265</name>
</gene>
<dbReference type="InterPro" id="IPR011013">
    <property type="entry name" value="Gal_mutarotase_sf_dom"/>
</dbReference>
<dbReference type="CDD" id="cd09020">
    <property type="entry name" value="D-hex-6-P-epi_like"/>
    <property type="match status" value="1"/>
</dbReference>
<dbReference type="PIRSF" id="PIRSF016020">
    <property type="entry name" value="PHexose_mutarotase"/>
    <property type="match status" value="1"/>
</dbReference>
<comment type="catalytic activity">
    <reaction evidence="1">
        <text>alpha-D-glucose 6-phosphate = beta-D-glucose 6-phosphate</text>
        <dbReference type="Rhea" id="RHEA:16249"/>
        <dbReference type="ChEBI" id="CHEBI:58225"/>
        <dbReference type="ChEBI" id="CHEBI:58247"/>
        <dbReference type="EC" id="5.1.3.15"/>
    </reaction>
</comment>
<dbReference type="InterPro" id="IPR014718">
    <property type="entry name" value="GH-type_carb-bd"/>
</dbReference>
<organism evidence="7">
    <name type="scientific">Polaromonas hydrogenivorans</name>
    <dbReference type="NCBI Taxonomy" id="335476"/>
    <lineage>
        <taxon>Bacteria</taxon>
        <taxon>Pseudomonadati</taxon>
        <taxon>Pseudomonadota</taxon>
        <taxon>Betaproteobacteria</taxon>
        <taxon>Burkholderiales</taxon>
        <taxon>Comamonadaceae</taxon>
        <taxon>Polaromonas</taxon>
    </lineage>
</organism>
<feature type="binding site" evidence="6">
    <location>
        <position position="62"/>
    </location>
    <ligand>
        <name>substrate</name>
    </ligand>
</feature>
<evidence type="ECO:0000313" key="7">
    <source>
        <dbReference type="EMBL" id="XBP68508.1"/>
    </source>
</evidence>
<dbReference type="EC" id="5.1.3.15" evidence="4"/>
<dbReference type="SUPFAM" id="SSF74650">
    <property type="entry name" value="Galactose mutarotase-like"/>
    <property type="match status" value="1"/>
</dbReference>
<evidence type="ECO:0000256" key="6">
    <source>
        <dbReference type="PIRSR" id="PIRSR016020-2"/>
    </source>
</evidence>
<feature type="binding site" evidence="6">
    <location>
        <position position="88"/>
    </location>
    <ligand>
        <name>substrate</name>
    </ligand>
</feature>
<feature type="binding site" evidence="6">
    <location>
        <position position="83"/>
    </location>
    <ligand>
        <name>substrate</name>
    </ligand>
</feature>
<dbReference type="AlphaFoldDB" id="A0AAU7LM45"/>
<dbReference type="GO" id="GO:0047938">
    <property type="term" value="F:glucose-6-phosphate 1-epimerase activity"/>
    <property type="evidence" value="ECO:0007669"/>
    <property type="project" value="UniProtKB-UniRule"/>
</dbReference>
<dbReference type="GO" id="GO:0030246">
    <property type="term" value="F:carbohydrate binding"/>
    <property type="evidence" value="ECO:0007669"/>
    <property type="project" value="UniProtKB-UniRule"/>
</dbReference>
<evidence type="ECO:0000256" key="3">
    <source>
        <dbReference type="ARBA" id="ARBA00023235"/>
    </source>
</evidence>
<dbReference type="InterPro" id="IPR025532">
    <property type="entry name" value="G6P_1-epimerase"/>
</dbReference>
<dbReference type="Pfam" id="PF01263">
    <property type="entry name" value="Aldose_epim"/>
    <property type="match status" value="1"/>
</dbReference>
<keyword evidence="3 4" id="KW-0413">Isomerase</keyword>
<dbReference type="InterPro" id="IPR008183">
    <property type="entry name" value="Aldose_1/G6P_1-epimerase"/>
</dbReference>
<dbReference type="GO" id="GO:0005975">
    <property type="term" value="P:carbohydrate metabolic process"/>
    <property type="evidence" value="ECO:0007669"/>
    <property type="project" value="InterPro"/>
</dbReference>
<evidence type="ECO:0000256" key="2">
    <source>
        <dbReference type="ARBA" id="ARBA00005866"/>
    </source>
</evidence>
<accession>A0AAU7LM45</accession>
<evidence type="ECO:0000256" key="5">
    <source>
        <dbReference type="PIRSR" id="PIRSR016020-1"/>
    </source>
</evidence>
<comment type="similarity">
    <text evidence="2 4">Belongs to the glucose-6-phosphate 1-epimerase family.</text>
</comment>
<dbReference type="EMBL" id="CP157675">
    <property type="protein sequence ID" value="XBP68508.1"/>
    <property type="molecule type" value="Genomic_DNA"/>
</dbReference>
<dbReference type="PANTHER" id="PTHR11122">
    <property type="entry name" value="APOSPORY-ASSOCIATED PROTEIN C-RELATED"/>
    <property type="match status" value="1"/>
</dbReference>
<protein>
    <recommendedName>
        <fullName evidence="4">Putative glucose-6-phosphate 1-epimerase</fullName>
        <ecNumber evidence="4">5.1.3.15</ecNumber>
    </recommendedName>
</protein>
<evidence type="ECO:0000256" key="4">
    <source>
        <dbReference type="PIRNR" id="PIRNR016020"/>
    </source>
</evidence>
<feature type="active site" evidence="5">
    <location>
        <position position="273"/>
    </location>
</feature>
<name>A0AAU7LM45_9BURK</name>
<evidence type="ECO:0000256" key="1">
    <source>
        <dbReference type="ARBA" id="ARBA00001096"/>
    </source>
</evidence>
<dbReference type="Gene3D" id="2.70.98.10">
    <property type="match status" value="1"/>
</dbReference>
<feature type="active site" evidence="5">
    <location>
        <position position="163"/>
    </location>
</feature>
<dbReference type="PANTHER" id="PTHR11122:SF13">
    <property type="entry name" value="GLUCOSE-6-PHOSPHATE 1-EPIMERASE"/>
    <property type="match status" value="1"/>
</dbReference>
<dbReference type="RefSeq" id="WP_349276501.1">
    <property type="nucleotide sequence ID" value="NZ_CBCSCU010000020.1"/>
</dbReference>
<sequence>MHLPPQITPLQHAGHSALQLTTRHGTAIVALHGAHLLSWTPTGQRDVLWLSPEALPEPAAIRGGVPVCWPWFAKQGMPLDALQHGPARVNPWQVSAIHASSDDEISLSLVPCAQATGDASSSLAELAPGLQVSLRITLGETLSQTLHTRNLGSETFQLTQALHSYFAVSHAAQVGIEGLIDLPYLDKLRGMAADVQQVPFALELACDRIYHAAQKSGDSFPGRYTLTDPAWQRSIVIETEGSQSVVVWNPGREGARSIADVPNDGWQDFFCIEAANAEPDGVMLAPGAEHWLGQTLSVI</sequence>
<proteinExistence type="inferred from homology"/>
<reference evidence="7" key="1">
    <citation type="submission" date="2024-05" db="EMBL/GenBank/DDBJ databases">
        <authorList>
            <person name="Bunk B."/>
            <person name="Swiderski J."/>
            <person name="Sproer C."/>
            <person name="Thiel V."/>
        </authorList>
    </citation>
    <scope>NUCLEOTIDE SEQUENCE</scope>
    <source>
        <strain evidence="7">DSM 17735</strain>
    </source>
</reference>